<comment type="similarity">
    <text evidence="3">Belongs to the CotF family.</text>
</comment>
<name>A0A644T955_9ZZZZ</name>
<dbReference type="Pfam" id="PF07875">
    <property type="entry name" value="Coat_F"/>
    <property type="match status" value="1"/>
</dbReference>
<dbReference type="EMBL" id="VSSQ01000021">
    <property type="protein sequence ID" value="MPL63473.1"/>
    <property type="molecule type" value="Genomic_DNA"/>
</dbReference>
<dbReference type="PANTHER" id="PTHR39183">
    <property type="entry name" value="SPORE COAT PROTEIN F-LIKE PROTEIN YHCQ"/>
    <property type="match status" value="1"/>
</dbReference>
<evidence type="ECO:0000256" key="1">
    <source>
        <dbReference type="ARBA" id="ARBA00022969"/>
    </source>
</evidence>
<accession>A0A644T955</accession>
<sequence>MSSFMSTIFSKNIQTSMDQVIANNAMAGAAAASSAYLTAALQATTPEVRHLYNEYTSQSAMGHEALTGLALKKGWINPYDDPQQQLQTTLSQSQSIVNTVH</sequence>
<dbReference type="PANTHER" id="PTHR39183:SF1">
    <property type="entry name" value="SPORE COAT PROTEIN F-LIKE PROTEIN YHCQ"/>
    <property type="match status" value="1"/>
</dbReference>
<dbReference type="GO" id="GO:0030435">
    <property type="term" value="P:sporulation resulting in formation of a cellular spore"/>
    <property type="evidence" value="ECO:0007669"/>
    <property type="project" value="UniProtKB-KW"/>
</dbReference>
<reference evidence="4" key="1">
    <citation type="submission" date="2019-08" db="EMBL/GenBank/DDBJ databases">
        <authorList>
            <person name="Kucharzyk K."/>
            <person name="Murdoch R.W."/>
            <person name="Higgins S."/>
            <person name="Loffler F."/>
        </authorList>
    </citation>
    <scope>NUCLEOTIDE SEQUENCE</scope>
</reference>
<evidence type="ECO:0000256" key="3">
    <source>
        <dbReference type="ARBA" id="ARBA00024344"/>
    </source>
</evidence>
<evidence type="ECO:0000256" key="2">
    <source>
        <dbReference type="ARBA" id="ARBA00024325"/>
    </source>
</evidence>
<evidence type="ECO:0000313" key="4">
    <source>
        <dbReference type="EMBL" id="MPL63473.1"/>
    </source>
</evidence>
<dbReference type="InterPro" id="IPR012851">
    <property type="entry name" value="Spore_coat_CotF-like"/>
</dbReference>
<dbReference type="Gene3D" id="1.20.1260.10">
    <property type="match status" value="1"/>
</dbReference>
<keyword evidence="1" id="KW-0749">Sporulation</keyword>
<proteinExistence type="inferred from homology"/>
<dbReference type="InterPro" id="IPR012347">
    <property type="entry name" value="Ferritin-like"/>
</dbReference>
<gene>
    <name evidence="4" type="ORF">SDC9_09101</name>
</gene>
<comment type="subcellular location">
    <subcellularLocation>
        <location evidence="2">Spore coat</location>
    </subcellularLocation>
</comment>
<protein>
    <recommendedName>
        <fullName evidence="5">Spore coat protein</fullName>
    </recommendedName>
</protein>
<organism evidence="4">
    <name type="scientific">bioreactor metagenome</name>
    <dbReference type="NCBI Taxonomy" id="1076179"/>
    <lineage>
        <taxon>unclassified sequences</taxon>
        <taxon>metagenomes</taxon>
        <taxon>ecological metagenomes</taxon>
    </lineage>
</organism>
<comment type="caution">
    <text evidence="4">The sequence shown here is derived from an EMBL/GenBank/DDBJ whole genome shotgun (WGS) entry which is preliminary data.</text>
</comment>
<evidence type="ECO:0008006" key="5">
    <source>
        <dbReference type="Google" id="ProtNLM"/>
    </source>
</evidence>
<dbReference type="AlphaFoldDB" id="A0A644T955"/>